<dbReference type="InterPro" id="IPR010443">
    <property type="entry name" value="Restrct_endonuc_II_Tsp45I"/>
</dbReference>
<dbReference type="AlphaFoldDB" id="A0A4R2N6D4"/>
<comment type="caution">
    <text evidence="1">The sequence shown here is derived from an EMBL/GenBank/DDBJ whole genome shotgun (WGS) entry which is preliminary data.</text>
</comment>
<proteinExistence type="predicted"/>
<organism evidence="1 2">
    <name type="scientific">Nicoletella semolina</name>
    <dbReference type="NCBI Taxonomy" id="271160"/>
    <lineage>
        <taxon>Bacteria</taxon>
        <taxon>Pseudomonadati</taxon>
        <taxon>Pseudomonadota</taxon>
        <taxon>Gammaproteobacteria</taxon>
        <taxon>Pasteurellales</taxon>
        <taxon>Pasteurellaceae</taxon>
        <taxon>Nicoletella</taxon>
    </lineage>
</organism>
<dbReference type="EMBL" id="SLXJ01000011">
    <property type="protein sequence ID" value="TCP16482.1"/>
    <property type="molecule type" value="Genomic_DNA"/>
</dbReference>
<evidence type="ECO:0000313" key="1">
    <source>
        <dbReference type="EMBL" id="TCP16482.1"/>
    </source>
</evidence>
<sequence>MSVNLRREINHSTQENIKNYLQSGDKTNLILTLLEQEMFPIKDSYIAYLKRDRAAIDRNPKTIDRIFGILVDMGFDEIIDKATVPKETNRQIGPLFKR</sequence>
<dbReference type="Pfam" id="PF06300">
    <property type="entry name" value="Tsp45I"/>
    <property type="match status" value="1"/>
</dbReference>
<dbReference type="Proteomes" id="UP000295537">
    <property type="component" value="Unassembled WGS sequence"/>
</dbReference>
<protein>
    <submittedName>
        <fullName evidence="1">Tsp45I type II restriction enzyme</fullName>
    </submittedName>
</protein>
<name>A0A4R2N6D4_9PAST</name>
<accession>A0A4R2N6D4</accession>
<reference evidence="1 2" key="1">
    <citation type="submission" date="2019-03" db="EMBL/GenBank/DDBJ databases">
        <title>Genomic Encyclopedia of Type Strains, Phase IV (KMG-IV): sequencing the most valuable type-strain genomes for metagenomic binning, comparative biology and taxonomic classification.</title>
        <authorList>
            <person name="Goeker M."/>
        </authorList>
    </citation>
    <scope>NUCLEOTIDE SEQUENCE [LARGE SCALE GENOMIC DNA]</scope>
    <source>
        <strain evidence="1 2">DSM 16380</strain>
    </source>
</reference>
<evidence type="ECO:0000313" key="2">
    <source>
        <dbReference type="Proteomes" id="UP000295537"/>
    </source>
</evidence>
<keyword evidence="2" id="KW-1185">Reference proteome</keyword>
<gene>
    <name evidence="1" type="ORF">EV693_11117</name>
</gene>